<dbReference type="SMART" id="SM00977">
    <property type="entry name" value="TilS_C"/>
    <property type="match status" value="1"/>
</dbReference>
<keyword evidence="11" id="KW-1185">Reference proteome</keyword>
<reference evidence="10 11" key="1">
    <citation type="journal article" date="2016" name="Front. Microbiol.">
        <title>Microevolution Analysis of Bacillus coahuilensis Unveils Differences in Phosphorus Acquisition Strategies and Their Regulation.</title>
        <authorList>
            <person name="Gomez-Lunar Z."/>
            <person name="Hernandez-Gonzalez I."/>
            <person name="Rodriguez-Torres M.D."/>
            <person name="Souza V."/>
            <person name="Olmedo-Alvarez G."/>
        </authorList>
    </citation>
    <scope>NUCLEOTIDE SEQUENCE [LARGE SCALE GENOMIC DNA]</scope>
    <source>
        <strain evidence="11">p1.1.43</strain>
    </source>
</reference>
<dbReference type="InterPro" id="IPR012795">
    <property type="entry name" value="tRNA_Ile_lys_synt_N"/>
</dbReference>
<dbReference type="PANTHER" id="PTHR43033">
    <property type="entry name" value="TRNA(ILE)-LYSIDINE SYNTHASE-RELATED"/>
    <property type="match status" value="1"/>
</dbReference>
<dbReference type="PANTHER" id="PTHR43033:SF1">
    <property type="entry name" value="TRNA(ILE)-LYSIDINE SYNTHASE-RELATED"/>
    <property type="match status" value="1"/>
</dbReference>
<evidence type="ECO:0000256" key="6">
    <source>
        <dbReference type="ARBA" id="ARBA00022840"/>
    </source>
</evidence>
<dbReference type="InterPro" id="IPR012796">
    <property type="entry name" value="Lysidine-tRNA-synth_C"/>
</dbReference>
<evidence type="ECO:0000313" key="11">
    <source>
        <dbReference type="Proteomes" id="UP000074108"/>
    </source>
</evidence>
<dbReference type="STRING" id="1150625.Q75_15045"/>
<dbReference type="Pfam" id="PF09179">
    <property type="entry name" value="TilS"/>
    <property type="match status" value="1"/>
</dbReference>
<feature type="binding site" evidence="8">
    <location>
        <begin position="24"/>
        <end position="29"/>
    </location>
    <ligand>
        <name>ATP</name>
        <dbReference type="ChEBI" id="CHEBI:30616"/>
    </ligand>
</feature>
<dbReference type="GO" id="GO:0032267">
    <property type="term" value="F:tRNA(Ile)-lysidine synthase activity"/>
    <property type="evidence" value="ECO:0007669"/>
    <property type="project" value="UniProtKB-EC"/>
</dbReference>
<keyword evidence="3 8" id="KW-0436">Ligase</keyword>
<dbReference type="Pfam" id="PF01171">
    <property type="entry name" value="ATP_bind_3"/>
    <property type="match status" value="1"/>
</dbReference>
<evidence type="ECO:0000313" key="10">
    <source>
        <dbReference type="EMBL" id="KUP04584.1"/>
    </source>
</evidence>
<dbReference type="PATRIC" id="fig|1150625.3.peg.3143"/>
<dbReference type="NCBIfam" id="TIGR02433">
    <property type="entry name" value="lysidine_TilS_C"/>
    <property type="match status" value="1"/>
</dbReference>
<dbReference type="InterPro" id="IPR015262">
    <property type="entry name" value="tRNA_Ile_lys_synt_subst-bd"/>
</dbReference>
<comment type="domain">
    <text evidence="8">The N-terminal region contains the highly conserved SGGXDS motif, predicted to be a P-loop motif involved in ATP binding.</text>
</comment>
<protein>
    <recommendedName>
        <fullName evidence="8">tRNA(Ile)-lysidine synthase</fullName>
        <ecNumber evidence="8">6.3.4.19</ecNumber>
    </recommendedName>
    <alternativeName>
        <fullName evidence="8">tRNA(Ile)-2-lysyl-cytidine synthase</fullName>
    </alternativeName>
    <alternativeName>
        <fullName evidence="8">tRNA(Ile)-lysidine synthetase</fullName>
    </alternativeName>
</protein>
<evidence type="ECO:0000256" key="8">
    <source>
        <dbReference type="HAMAP-Rule" id="MF_01161"/>
    </source>
</evidence>
<evidence type="ECO:0000256" key="7">
    <source>
        <dbReference type="ARBA" id="ARBA00048539"/>
    </source>
</evidence>
<evidence type="ECO:0000256" key="3">
    <source>
        <dbReference type="ARBA" id="ARBA00022598"/>
    </source>
</evidence>
<dbReference type="EMBL" id="LDYG01000049">
    <property type="protein sequence ID" value="KUP04584.1"/>
    <property type="molecule type" value="Genomic_DNA"/>
</dbReference>
<sequence length="452" mass="51790">MKVRQFIDKERLLMGEEHVLVGVSGGADSMMLLSMLMALQKEKELKITVVTVDHMLRGEESYQDLEFVRAYCEQHGISFVGKQVNVKHALTAQKGSLQQVARDMRYGAFLETLKAVKATVLALGQHGDDQVETVLMGLTRGGTSKGYGIPITRDFHGYPLIRPLLPLTKDDIYSFVQHHRIPYREDPSNQKEDYTRNRFRLHTLPFLKSENPKVHEHFLRFSKEQREDDDYLWELTSLNVKKCTYFGENRVELQIDAYRSMPLPLQRRGIHLILNYLYQHKPLTLSAIHIDDVLDLISKPHPSGSLDFPRKLTVEKSYNCLIFSFSSTTKRIDDERELGVGETISLTDGKVLSLAITEGVKQSGVYLKPEEISLPLVIRSRKPGDRMQVKGLNGSKKVKDIFIDEKVPISLRNTWPLIFDQTGKLLWIPGIRKSVNIYDSPTSKKDLHLLYQ</sequence>
<proteinExistence type="inferred from homology"/>
<accession>A0A147K500</accession>
<dbReference type="InterPro" id="IPR014729">
    <property type="entry name" value="Rossmann-like_a/b/a_fold"/>
</dbReference>
<dbReference type="InterPro" id="IPR012094">
    <property type="entry name" value="tRNA_Ile_lys_synt"/>
</dbReference>
<evidence type="ECO:0000259" key="9">
    <source>
        <dbReference type="SMART" id="SM00977"/>
    </source>
</evidence>
<dbReference type="Proteomes" id="UP000074108">
    <property type="component" value="Unassembled WGS sequence"/>
</dbReference>
<evidence type="ECO:0000256" key="1">
    <source>
        <dbReference type="ARBA" id="ARBA00004496"/>
    </source>
</evidence>
<comment type="caution">
    <text evidence="10">The sequence shown here is derived from an EMBL/GenBank/DDBJ whole genome shotgun (WGS) entry which is preliminary data.</text>
</comment>
<keyword evidence="6 8" id="KW-0067">ATP-binding</keyword>
<dbReference type="AlphaFoldDB" id="A0A147K500"/>
<dbReference type="NCBIfam" id="TIGR02432">
    <property type="entry name" value="lysidine_TilS_N"/>
    <property type="match status" value="1"/>
</dbReference>
<dbReference type="EC" id="6.3.4.19" evidence="8"/>
<keyword evidence="5 8" id="KW-0547">Nucleotide-binding</keyword>
<dbReference type="CDD" id="cd01992">
    <property type="entry name" value="TilS_N"/>
    <property type="match status" value="1"/>
</dbReference>
<dbReference type="HAMAP" id="MF_01161">
    <property type="entry name" value="tRNA_Ile_lys_synt"/>
    <property type="match status" value="1"/>
</dbReference>
<dbReference type="SUPFAM" id="SSF82829">
    <property type="entry name" value="MesJ substrate recognition domain-like"/>
    <property type="match status" value="1"/>
</dbReference>
<comment type="catalytic activity">
    <reaction evidence="7 8">
        <text>cytidine(34) in tRNA(Ile2) + L-lysine + ATP = lysidine(34) in tRNA(Ile2) + AMP + diphosphate + H(+)</text>
        <dbReference type="Rhea" id="RHEA:43744"/>
        <dbReference type="Rhea" id="RHEA-COMP:10625"/>
        <dbReference type="Rhea" id="RHEA-COMP:10670"/>
        <dbReference type="ChEBI" id="CHEBI:15378"/>
        <dbReference type="ChEBI" id="CHEBI:30616"/>
        <dbReference type="ChEBI" id="CHEBI:32551"/>
        <dbReference type="ChEBI" id="CHEBI:33019"/>
        <dbReference type="ChEBI" id="CHEBI:82748"/>
        <dbReference type="ChEBI" id="CHEBI:83665"/>
        <dbReference type="ChEBI" id="CHEBI:456215"/>
        <dbReference type="EC" id="6.3.4.19"/>
    </reaction>
</comment>
<gene>
    <name evidence="8" type="primary">tilS</name>
    <name evidence="10" type="ORF">Q75_15045</name>
</gene>
<dbReference type="GO" id="GO:0006400">
    <property type="term" value="P:tRNA modification"/>
    <property type="evidence" value="ECO:0007669"/>
    <property type="project" value="UniProtKB-UniRule"/>
</dbReference>
<evidence type="ECO:0000256" key="2">
    <source>
        <dbReference type="ARBA" id="ARBA00022490"/>
    </source>
</evidence>
<comment type="similarity">
    <text evidence="8">Belongs to the tRNA(Ile)-lysidine synthase family.</text>
</comment>
<dbReference type="SUPFAM" id="SSF52402">
    <property type="entry name" value="Adenine nucleotide alpha hydrolases-like"/>
    <property type="match status" value="1"/>
</dbReference>
<dbReference type="GO" id="GO:0005524">
    <property type="term" value="F:ATP binding"/>
    <property type="evidence" value="ECO:0007669"/>
    <property type="project" value="UniProtKB-UniRule"/>
</dbReference>
<evidence type="ECO:0000256" key="5">
    <source>
        <dbReference type="ARBA" id="ARBA00022741"/>
    </source>
</evidence>
<keyword evidence="4 8" id="KW-0819">tRNA processing</keyword>
<comment type="function">
    <text evidence="8">Ligates lysine onto the cytidine present at position 34 of the AUA codon-specific tRNA(Ile) that contains the anticodon CAU, in an ATP-dependent manner. Cytidine is converted to lysidine, thus changing the amino acid specificity of the tRNA from methionine to isoleucine.</text>
</comment>
<name>A0A147K500_9BACI</name>
<dbReference type="GO" id="GO:0005737">
    <property type="term" value="C:cytoplasm"/>
    <property type="evidence" value="ECO:0007669"/>
    <property type="project" value="UniProtKB-SubCell"/>
</dbReference>
<feature type="domain" description="Lysidine-tRNA(Ile) synthetase C-terminal" evidence="9">
    <location>
        <begin position="376"/>
        <end position="449"/>
    </location>
</feature>
<dbReference type="InterPro" id="IPR011063">
    <property type="entry name" value="TilS/TtcA_N"/>
</dbReference>
<dbReference type="SUPFAM" id="SSF56037">
    <property type="entry name" value="PheT/TilS domain"/>
    <property type="match status" value="1"/>
</dbReference>
<dbReference type="Pfam" id="PF11734">
    <property type="entry name" value="TilS_C"/>
    <property type="match status" value="1"/>
</dbReference>
<keyword evidence="2 8" id="KW-0963">Cytoplasm</keyword>
<dbReference type="Gene3D" id="3.30.465.60">
    <property type="match status" value="1"/>
</dbReference>
<dbReference type="Gene3D" id="3.40.50.620">
    <property type="entry name" value="HUPs"/>
    <property type="match status" value="1"/>
</dbReference>
<evidence type="ECO:0000256" key="4">
    <source>
        <dbReference type="ARBA" id="ARBA00022694"/>
    </source>
</evidence>
<comment type="subcellular location">
    <subcellularLocation>
        <location evidence="1 8">Cytoplasm</location>
    </subcellularLocation>
</comment>
<organism evidence="10 11">
    <name type="scientific">Bacillus coahuilensis p1.1.43</name>
    <dbReference type="NCBI Taxonomy" id="1150625"/>
    <lineage>
        <taxon>Bacteria</taxon>
        <taxon>Bacillati</taxon>
        <taxon>Bacillota</taxon>
        <taxon>Bacilli</taxon>
        <taxon>Bacillales</taxon>
        <taxon>Bacillaceae</taxon>
        <taxon>Bacillus</taxon>
    </lineage>
</organism>